<protein>
    <submittedName>
        <fullName evidence="1">Ribonuclease toxin, BrnT, of type II toxin-antitoxin system</fullName>
    </submittedName>
</protein>
<accession>A0A450UDG5</accession>
<reference evidence="1" key="1">
    <citation type="submission" date="2019-02" db="EMBL/GenBank/DDBJ databases">
        <authorList>
            <person name="Gruber-Vodicka R. H."/>
            <person name="Seah K. B. B."/>
        </authorList>
    </citation>
    <scope>NUCLEOTIDE SEQUENCE</scope>
    <source>
        <strain evidence="1">BECK_M6</strain>
    </source>
</reference>
<name>A0A450UDG5_9GAMM</name>
<evidence type="ECO:0000313" key="1">
    <source>
        <dbReference type="EMBL" id="VFJ90410.1"/>
    </source>
</evidence>
<gene>
    <name evidence="1" type="ORF">BECKLFY1418A_GA0070994_101139</name>
</gene>
<proteinExistence type="predicted"/>
<sequence>MILYDWNSEKNERLKQERGIGFEDVVYHLTHDGLLDTIAHPNRKRYPSQRIFIINIENYVWLVPFVENDETIFLKTIIPSRKMTRLYLGSDSE</sequence>
<organism evidence="1">
    <name type="scientific">Candidatus Kentrum sp. LFY</name>
    <dbReference type="NCBI Taxonomy" id="2126342"/>
    <lineage>
        <taxon>Bacteria</taxon>
        <taxon>Pseudomonadati</taxon>
        <taxon>Pseudomonadota</taxon>
        <taxon>Gammaproteobacteria</taxon>
        <taxon>Candidatus Kentrum</taxon>
    </lineage>
</organism>
<dbReference type="EMBL" id="CAADFH010000011">
    <property type="protein sequence ID" value="VFJ90410.1"/>
    <property type="molecule type" value="Genomic_DNA"/>
</dbReference>
<dbReference type="AlphaFoldDB" id="A0A450UDG5"/>